<evidence type="ECO:0000313" key="2">
    <source>
        <dbReference type="EMBL" id="SFS55065.1"/>
    </source>
</evidence>
<gene>
    <name evidence="2" type="ORF">SAMN04487906_0813</name>
</gene>
<feature type="signal peptide" evidence="1">
    <location>
        <begin position="1"/>
        <end position="20"/>
    </location>
</feature>
<dbReference type="RefSeq" id="WP_074977081.1">
    <property type="nucleotide sequence ID" value="NZ_FPAG01000002.1"/>
</dbReference>
<name>A0A1I6QRN1_9FLAO</name>
<evidence type="ECO:0000256" key="1">
    <source>
        <dbReference type="SAM" id="SignalP"/>
    </source>
</evidence>
<keyword evidence="1" id="KW-0732">Signal</keyword>
<organism evidence="2 3">
    <name type="scientific">Zhouia amylolytica</name>
    <dbReference type="NCBI Taxonomy" id="376730"/>
    <lineage>
        <taxon>Bacteria</taxon>
        <taxon>Pseudomonadati</taxon>
        <taxon>Bacteroidota</taxon>
        <taxon>Flavobacteriia</taxon>
        <taxon>Flavobacteriales</taxon>
        <taxon>Flavobacteriaceae</taxon>
        <taxon>Zhouia</taxon>
    </lineage>
</organism>
<dbReference type="Pfam" id="PF14052">
    <property type="entry name" value="Caps_assemb_Wzi"/>
    <property type="match status" value="1"/>
</dbReference>
<reference evidence="2 3" key="1">
    <citation type="submission" date="2016-10" db="EMBL/GenBank/DDBJ databases">
        <authorList>
            <person name="de Groot N.N."/>
        </authorList>
    </citation>
    <scope>NUCLEOTIDE SEQUENCE [LARGE SCALE GENOMIC DNA]</scope>
    <source>
        <strain evidence="2 3">CGMCC 1.6114</strain>
    </source>
</reference>
<accession>A0A1I6QRN1</accession>
<dbReference type="InterPro" id="IPR026950">
    <property type="entry name" value="Caps_assemb_Wzi"/>
</dbReference>
<dbReference type="EMBL" id="FPAG01000002">
    <property type="protein sequence ID" value="SFS55065.1"/>
    <property type="molecule type" value="Genomic_DNA"/>
</dbReference>
<feature type="chain" id="PRO_5010191281" evidence="1">
    <location>
        <begin position="21"/>
        <end position="448"/>
    </location>
</feature>
<dbReference type="Proteomes" id="UP000183209">
    <property type="component" value="Unassembled WGS sequence"/>
</dbReference>
<dbReference type="AlphaFoldDB" id="A0A1I6QRN1"/>
<dbReference type="InterPro" id="IPR038636">
    <property type="entry name" value="Wzi_sf"/>
</dbReference>
<sequence length="448" mass="50670">MNYKFQLVVLLITLPILSNAQNTEISGRIELGGYASVRDSLPFWMVSNTYGRMEPDTRAIGLAEARVQHRLGEQSFLEAGGGILFNDAAAPVLRVDSWYAQYQNQWFGVIGGKKQRPMTYGGLSTSGESILWSDNARPMPGMYAYTSEPIALVRSKKLLFDAYWGEYLMDDERYVDNARVHSKGLTFVYRFNPQTELSVGLEHVAQWAGTHPVNGALPARFKDYLKIITGSSGGEGAVEGDQINALGNSIGSYRIRFKKHYDSFNMELFWNNIFEDRSGRELNNLPDGRYGIYLEKKQPIGLVHNVLYEYYYMKSHSDGAPFMSTGDDYFNNYVYLSGWSYNQQTIGSPLFLTGGDVFGIVNNRFTAHHLGIGGSVKQLPYRLLLTYSRNYGLRRRGEILQEGKNVFSSRFDLNIPVNFADLKFIMASDFAEVSKPKFAVGLHMVKRF</sequence>
<proteinExistence type="predicted"/>
<protein>
    <submittedName>
        <fullName evidence="2">Capsule assembly protein Wzi</fullName>
    </submittedName>
</protein>
<dbReference type="Gene3D" id="2.40.160.130">
    <property type="entry name" value="Capsule assembly protein Wzi"/>
    <property type="match status" value="1"/>
</dbReference>
<evidence type="ECO:0000313" key="3">
    <source>
        <dbReference type="Proteomes" id="UP000183209"/>
    </source>
</evidence>
<dbReference type="OrthoDB" id="596512at2"/>